<comment type="caution">
    <text evidence="2">The sequence shown here is derived from an EMBL/GenBank/DDBJ whole genome shotgun (WGS) entry which is preliminary data.</text>
</comment>
<dbReference type="InterPro" id="IPR034660">
    <property type="entry name" value="DinB/YfiT-like"/>
</dbReference>
<dbReference type="RefSeq" id="WP_346121063.1">
    <property type="nucleotide sequence ID" value="NZ_BAABGU010000019.1"/>
</dbReference>
<dbReference type="EMBL" id="BAABGU010000019">
    <property type="protein sequence ID" value="GAA4572763.1"/>
    <property type="molecule type" value="Genomic_DNA"/>
</dbReference>
<organism evidence="2 3">
    <name type="scientific">Micromonospora coerulea</name>
    <dbReference type="NCBI Taxonomy" id="47856"/>
    <lineage>
        <taxon>Bacteria</taxon>
        <taxon>Bacillati</taxon>
        <taxon>Actinomycetota</taxon>
        <taxon>Actinomycetes</taxon>
        <taxon>Micromonosporales</taxon>
        <taxon>Micromonosporaceae</taxon>
        <taxon>Micromonospora</taxon>
    </lineage>
</organism>
<accession>A0ABP8SNM7</accession>
<sequence>MTYVETIEPRLTPHRPVAPLDVAAVMVEWCRDLEQEMAARLRLMSPEDLTWQPHPHSNSAGVTVWHVARWLDVLATRAFTGRAAKDDLWHTEGWRDLTGYEPDGIGYLGLGTLTGYTPQEMRMVPALPGDALSTYLSQSTTRLIQRIGLLDDELRRAPDHELTPYQIIGSTLQGSFGHIGEIDALVALRDRLQRS</sequence>
<dbReference type="Gene3D" id="1.20.120.450">
    <property type="entry name" value="dinb family like domain"/>
    <property type="match status" value="1"/>
</dbReference>
<dbReference type="Pfam" id="PF12867">
    <property type="entry name" value="DinB_2"/>
    <property type="match status" value="1"/>
</dbReference>
<gene>
    <name evidence="2" type="ORF">GCM10023176_36370</name>
</gene>
<dbReference type="SUPFAM" id="SSF109854">
    <property type="entry name" value="DinB/YfiT-like putative metalloenzymes"/>
    <property type="match status" value="1"/>
</dbReference>
<feature type="domain" description="DinB-like" evidence="1">
    <location>
        <begin position="34"/>
        <end position="168"/>
    </location>
</feature>
<proteinExistence type="predicted"/>
<evidence type="ECO:0000313" key="3">
    <source>
        <dbReference type="Proteomes" id="UP001500307"/>
    </source>
</evidence>
<reference evidence="3" key="1">
    <citation type="journal article" date="2019" name="Int. J. Syst. Evol. Microbiol.">
        <title>The Global Catalogue of Microorganisms (GCM) 10K type strain sequencing project: providing services to taxonomists for standard genome sequencing and annotation.</title>
        <authorList>
            <consortium name="The Broad Institute Genomics Platform"/>
            <consortium name="The Broad Institute Genome Sequencing Center for Infectious Disease"/>
            <person name="Wu L."/>
            <person name="Ma J."/>
        </authorList>
    </citation>
    <scope>NUCLEOTIDE SEQUENCE [LARGE SCALE GENOMIC DNA]</scope>
    <source>
        <strain evidence="3">JCM 3175</strain>
    </source>
</reference>
<dbReference type="Proteomes" id="UP001500307">
    <property type="component" value="Unassembled WGS sequence"/>
</dbReference>
<name>A0ABP8SNM7_9ACTN</name>
<keyword evidence="3" id="KW-1185">Reference proteome</keyword>
<protein>
    <recommendedName>
        <fullName evidence="1">DinB-like domain-containing protein</fullName>
    </recommendedName>
</protein>
<dbReference type="InterPro" id="IPR024775">
    <property type="entry name" value="DinB-like"/>
</dbReference>
<evidence type="ECO:0000313" key="2">
    <source>
        <dbReference type="EMBL" id="GAA4572763.1"/>
    </source>
</evidence>
<evidence type="ECO:0000259" key="1">
    <source>
        <dbReference type="Pfam" id="PF12867"/>
    </source>
</evidence>